<evidence type="ECO:0000256" key="1">
    <source>
        <dbReference type="SAM" id="MobiDB-lite"/>
    </source>
</evidence>
<dbReference type="EMBL" id="BGPR01000813">
    <property type="protein sequence ID" value="GBM36531.1"/>
    <property type="molecule type" value="Genomic_DNA"/>
</dbReference>
<evidence type="ECO:0000313" key="2">
    <source>
        <dbReference type="EMBL" id="GBM36531.1"/>
    </source>
</evidence>
<dbReference type="Proteomes" id="UP000499080">
    <property type="component" value="Unassembled WGS sequence"/>
</dbReference>
<proteinExistence type="predicted"/>
<protein>
    <submittedName>
        <fullName evidence="2">Uncharacterized protein</fullName>
    </submittedName>
</protein>
<feature type="region of interest" description="Disordered" evidence="1">
    <location>
        <begin position="44"/>
        <end position="70"/>
    </location>
</feature>
<reference evidence="2 3" key="1">
    <citation type="journal article" date="2019" name="Sci. Rep.">
        <title>Orb-weaving spider Araneus ventricosus genome elucidates the spidroin gene catalogue.</title>
        <authorList>
            <person name="Kono N."/>
            <person name="Nakamura H."/>
            <person name="Ohtoshi R."/>
            <person name="Moran D.A.P."/>
            <person name="Shinohara A."/>
            <person name="Yoshida Y."/>
            <person name="Fujiwara M."/>
            <person name="Mori M."/>
            <person name="Tomita M."/>
            <person name="Arakawa K."/>
        </authorList>
    </citation>
    <scope>NUCLEOTIDE SEQUENCE [LARGE SCALE GENOMIC DNA]</scope>
</reference>
<dbReference type="AlphaFoldDB" id="A0A4Y2F5T7"/>
<sequence>MRKQVGVYIIQNTLPLSSSTRTWAGMGGVCWLTTIQRQHSQGNRLDVLGTPDPELVNQGHNMSKQSRARSHHPLLITDPLWATLTPTPLGQ</sequence>
<evidence type="ECO:0000313" key="3">
    <source>
        <dbReference type="Proteomes" id="UP000499080"/>
    </source>
</evidence>
<accession>A0A4Y2F5T7</accession>
<gene>
    <name evidence="2" type="ORF">AVEN_46008_1</name>
</gene>
<comment type="caution">
    <text evidence="2">The sequence shown here is derived from an EMBL/GenBank/DDBJ whole genome shotgun (WGS) entry which is preliminary data.</text>
</comment>
<organism evidence="2 3">
    <name type="scientific">Araneus ventricosus</name>
    <name type="common">Orbweaver spider</name>
    <name type="synonym">Epeira ventricosa</name>
    <dbReference type="NCBI Taxonomy" id="182803"/>
    <lineage>
        <taxon>Eukaryota</taxon>
        <taxon>Metazoa</taxon>
        <taxon>Ecdysozoa</taxon>
        <taxon>Arthropoda</taxon>
        <taxon>Chelicerata</taxon>
        <taxon>Arachnida</taxon>
        <taxon>Araneae</taxon>
        <taxon>Araneomorphae</taxon>
        <taxon>Entelegynae</taxon>
        <taxon>Araneoidea</taxon>
        <taxon>Araneidae</taxon>
        <taxon>Araneus</taxon>
    </lineage>
</organism>
<keyword evidence="3" id="KW-1185">Reference proteome</keyword>
<name>A0A4Y2F5T7_ARAVE</name>